<dbReference type="AlphaFoldDB" id="X1TC29"/>
<dbReference type="InterPro" id="IPR026341">
    <property type="entry name" value="T9SS_type_B"/>
</dbReference>
<dbReference type="Pfam" id="PF13585">
    <property type="entry name" value="CHU_C"/>
    <property type="match status" value="1"/>
</dbReference>
<dbReference type="Gene3D" id="2.60.40.10">
    <property type="entry name" value="Immunoglobulins"/>
    <property type="match status" value="1"/>
</dbReference>
<organism evidence="1">
    <name type="scientific">marine sediment metagenome</name>
    <dbReference type="NCBI Taxonomy" id="412755"/>
    <lineage>
        <taxon>unclassified sequences</taxon>
        <taxon>metagenomes</taxon>
        <taxon>ecological metagenomes</taxon>
    </lineage>
</organism>
<accession>X1TC29</accession>
<evidence type="ECO:0008006" key="2">
    <source>
        <dbReference type="Google" id="ProtNLM"/>
    </source>
</evidence>
<dbReference type="InterPro" id="IPR013783">
    <property type="entry name" value="Ig-like_fold"/>
</dbReference>
<sequence>AYKELITKTTDQETVSYTYEISSLVDAKGCIAPPADLTGQAKITLNGIPVADAGPDDEVCGLTYTLQAVAGSFGTGQWTFPAVVADVSDDTNPNKVVQVNAEGTYTFTWVVTNGVCAPVPDDVQIIFWEQPDVADAGTDQNLDPGKTETYLEGNLPTVGTGVWTKYQADAPAVIADPNDPSTEVSNLAIGDNKFIWTISNGICPVKSDEVYITVNIIVPPNVFTPNNDGINDFYVIPGIENRKNKLIVVNRLGTRVFGAENYQNDWDGKYKGEDLPEDVYYYVLNIYWDDGVEKISGYIVIKRK</sequence>
<evidence type="ECO:0000313" key="1">
    <source>
        <dbReference type="EMBL" id="GAI77569.1"/>
    </source>
</evidence>
<gene>
    <name evidence="1" type="ORF">S12H4_18606</name>
</gene>
<dbReference type="NCBIfam" id="TIGR04131">
    <property type="entry name" value="Bac_Flav_CTERM"/>
    <property type="match status" value="1"/>
</dbReference>
<proteinExistence type="predicted"/>
<feature type="non-terminal residue" evidence="1">
    <location>
        <position position="1"/>
    </location>
</feature>
<reference evidence="1" key="1">
    <citation type="journal article" date="2014" name="Front. Microbiol.">
        <title>High frequency of phylogenetically diverse reductive dehalogenase-homologous genes in deep subseafloor sedimentary metagenomes.</title>
        <authorList>
            <person name="Kawai M."/>
            <person name="Futagami T."/>
            <person name="Toyoda A."/>
            <person name="Takaki Y."/>
            <person name="Nishi S."/>
            <person name="Hori S."/>
            <person name="Arai W."/>
            <person name="Tsubouchi T."/>
            <person name="Morono Y."/>
            <person name="Uchiyama I."/>
            <person name="Ito T."/>
            <person name="Fujiyama A."/>
            <person name="Inagaki F."/>
            <person name="Takami H."/>
        </authorList>
    </citation>
    <scope>NUCLEOTIDE SEQUENCE</scope>
    <source>
        <strain evidence="1">Expedition CK06-06</strain>
    </source>
</reference>
<dbReference type="EMBL" id="BARW01009209">
    <property type="protein sequence ID" value="GAI77569.1"/>
    <property type="molecule type" value="Genomic_DNA"/>
</dbReference>
<protein>
    <recommendedName>
        <fullName evidence="2">Gliding motility-associated C-terminal domain-containing protein</fullName>
    </recommendedName>
</protein>
<name>X1TC29_9ZZZZ</name>
<comment type="caution">
    <text evidence="1">The sequence shown here is derived from an EMBL/GenBank/DDBJ whole genome shotgun (WGS) entry which is preliminary data.</text>
</comment>